<proteinExistence type="predicted"/>
<dbReference type="Pfam" id="PF13438">
    <property type="entry name" value="DUF4113"/>
    <property type="match status" value="1"/>
</dbReference>
<accession>A0ABU8WTC9</accession>
<dbReference type="EMBL" id="JBBKZT010000017">
    <property type="protein sequence ID" value="MEJ8850811.1"/>
    <property type="molecule type" value="Genomic_DNA"/>
</dbReference>
<gene>
    <name evidence="2" type="ORF">WKW82_29515</name>
</gene>
<evidence type="ECO:0000313" key="3">
    <source>
        <dbReference type="Proteomes" id="UP001385892"/>
    </source>
</evidence>
<name>A0ABU8WTC9_9BURK</name>
<dbReference type="InterPro" id="IPR025188">
    <property type="entry name" value="DUF4113"/>
</dbReference>
<keyword evidence="3" id="KW-1185">Reference proteome</keyword>
<evidence type="ECO:0000259" key="1">
    <source>
        <dbReference type="Pfam" id="PF13438"/>
    </source>
</evidence>
<protein>
    <submittedName>
        <fullName evidence="2">DUF4113 domain-containing protein</fullName>
    </submittedName>
</protein>
<organism evidence="2 3">
    <name type="scientific">Variovorax rhizosphaerae</name>
    <dbReference type="NCBI Taxonomy" id="1836200"/>
    <lineage>
        <taxon>Bacteria</taxon>
        <taxon>Pseudomonadati</taxon>
        <taxon>Pseudomonadota</taxon>
        <taxon>Betaproteobacteria</taxon>
        <taxon>Burkholderiales</taxon>
        <taxon>Comamonadaceae</taxon>
        <taxon>Variovorax</taxon>
    </lineage>
</organism>
<dbReference type="RefSeq" id="WP_340346356.1">
    <property type="nucleotide sequence ID" value="NZ_JBBKZT010000017.1"/>
</dbReference>
<feature type="domain" description="DUF4113" evidence="1">
    <location>
        <begin position="1"/>
        <end position="51"/>
    </location>
</feature>
<evidence type="ECO:0000313" key="2">
    <source>
        <dbReference type="EMBL" id="MEJ8850811.1"/>
    </source>
</evidence>
<comment type="caution">
    <text evidence="2">The sequence shown here is derived from an EMBL/GenBank/DDBJ whole genome shotgun (WGS) entry which is preliminary data.</text>
</comment>
<dbReference type="Proteomes" id="UP001385892">
    <property type="component" value="Unassembled WGS sequence"/>
</dbReference>
<sequence>MATVDRLNDRYGRGAIALAGTGQSRGPRRWTMKQTLKTPDYTTRWSDVPRALA</sequence>
<reference evidence="2 3" key="1">
    <citation type="submission" date="2024-03" db="EMBL/GenBank/DDBJ databases">
        <title>Novel species of the genus Variovorax.</title>
        <authorList>
            <person name="Liu Q."/>
            <person name="Xin Y.-H."/>
        </authorList>
    </citation>
    <scope>NUCLEOTIDE SEQUENCE [LARGE SCALE GENOMIC DNA]</scope>
    <source>
        <strain evidence="2 3">KACC 18900</strain>
    </source>
</reference>